<comment type="caution">
    <text evidence="9">The sequence shown here is derived from an EMBL/GenBank/DDBJ whole genome shotgun (WGS) entry which is preliminary data.</text>
</comment>
<evidence type="ECO:0000313" key="10">
    <source>
        <dbReference type="Proteomes" id="UP001642464"/>
    </source>
</evidence>
<keyword evidence="10" id="KW-1185">Reference proteome</keyword>
<name>A0ABP0S604_9DINO</name>
<dbReference type="EMBL" id="CAXAMM010042979">
    <property type="protein sequence ID" value="CAK9107813.1"/>
    <property type="molecule type" value="Genomic_DNA"/>
</dbReference>
<comment type="cofactor">
    <cofactor evidence="1">
        <name>a divalent metal cation</name>
        <dbReference type="ChEBI" id="CHEBI:60240"/>
    </cofactor>
</comment>
<reference evidence="9 10" key="1">
    <citation type="submission" date="2024-02" db="EMBL/GenBank/DDBJ databases">
        <authorList>
            <person name="Chen Y."/>
            <person name="Shah S."/>
            <person name="Dougan E. K."/>
            <person name="Thang M."/>
            <person name="Chan C."/>
        </authorList>
    </citation>
    <scope>NUCLEOTIDE SEQUENCE [LARGE SCALE GENOMIC DNA]</scope>
</reference>
<evidence type="ECO:0000259" key="6">
    <source>
        <dbReference type="Pfam" id="PF01636"/>
    </source>
</evidence>
<dbReference type="InterPro" id="IPR002575">
    <property type="entry name" value="Aminoglycoside_PTrfase"/>
</dbReference>
<dbReference type="SUPFAM" id="SSF56112">
    <property type="entry name" value="Protein kinase-like (PK-like)"/>
    <property type="match status" value="1"/>
</dbReference>
<organism evidence="9 10">
    <name type="scientific">Durusdinium trenchii</name>
    <dbReference type="NCBI Taxonomy" id="1381693"/>
    <lineage>
        <taxon>Eukaryota</taxon>
        <taxon>Sar</taxon>
        <taxon>Alveolata</taxon>
        <taxon>Dinophyceae</taxon>
        <taxon>Suessiales</taxon>
        <taxon>Symbiodiniaceae</taxon>
        <taxon>Durusdinium</taxon>
    </lineage>
</organism>
<dbReference type="Pfam" id="PF03755">
    <property type="entry name" value="YicC-like_N"/>
    <property type="match status" value="1"/>
</dbReference>
<protein>
    <submittedName>
        <fullName evidence="9">UPF0701 protein HI_0467</fullName>
    </submittedName>
</protein>
<evidence type="ECO:0000256" key="4">
    <source>
        <dbReference type="ARBA" id="ARBA00022801"/>
    </source>
</evidence>
<evidence type="ECO:0000259" key="8">
    <source>
        <dbReference type="Pfam" id="PF08340"/>
    </source>
</evidence>
<dbReference type="Pfam" id="PF01636">
    <property type="entry name" value="APH"/>
    <property type="match status" value="1"/>
</dbReference>
<accession>A0ABP0S604</accession>
<gene>
    <name evidence="9" type="ORF">SCF082_LOCUS50175</name>
</gene>
<dbReference type="SUPFAM" id="SSF50156">
    <property type="entry name" value="PDZ domain-like"/>
    <property type="match status" value="1"/>
</dbReference>
<dbReference type="InterPro" id="IPR013527">
    <property type="entry name" value="YicC-like_N"/>
</dbReference>
<feature type="domain" description="Endoribonuclease YicC-like C-terminal" evidence="8">
    <location>
        <begin position="171"/>
        <end position="285"/>
    </location>
</feature>
<feature type="domain" description="Endoribonuclease YicC-like N-terminal" evidence="7">
    <location>
        <begin position="1"/>
        <end position="154"/>
    </location>
</feature>
<evidence type="ECO:0000256" key="2">
    <source>
        <dbReference type="ARBA" id="ARBA00022722"/>
    </source>
</evidence>
<evidence type="ECO:0000256" key="5">
    <source>
        <dbReference type="ARBA" id="ARBA00035648"/>
    </source>
</evidence>
<evidence type="ECO:0000256" key="1">
    <source>
        <dbReference type="ARBA" id="ARBA00001968"/>
    </source>
</evidence>
<dbReference type="Gene3D" id="3.90.1200.10">
    <property type="match status" value="1"/>
</dbReference>
<keyword evidence="3" id="KW-0255">Endonuclease</keyword>
<dbReference type="InterPro" id="IPR013551">
    <property type="entry name" value="YicC-like_C"/>
</dbReference>
<evidence type="ECO:0000259" key="7">
    <source>
        <dbReference type="Pfam" id="PF03755"/>
    </source>
</evidence>
<evidence type="ECO:0000313" key="9">
    <source>
        <dbReference type="EMBL" id="CAK9107813.1"/>
    </source>
</evidence>
<dbReference type="PANTHER" id="PTHR30636:SF3">
    <property type="entry name" value="UPF0701 PROTEIN YICC"/>
    <property type="match status" value="1"/>
</dbReference>
<dbReference type="Gene3D" id="2.30.42.10">
    <property type="match status" value="1"/>
</dbReference>
<feature type="domain" description="Aminoglycoside phosphotransferase" evidence="6">
    <location>
        <begin position="323"/>
        <end position="527"/>
    </location>
</feature>
<dbReference type="NCBIfam" id="TIGR00255">
    <property type="entry name" value="YicC/YloC family endoribonuclease"/>
    <property type="match status" value="1"/>
</dbReference>
<keyword evidence="2" id="KW-0540">Nuclease</keyword>
<keyword evidence="4" id="KW-0378">Hydrolase</keyword>
<dbReference type="InterPro" id="IPR011009">
    <property type="entry name" value="Kinase-like_dom_sf"/>
</dbReference>
<evidence type="ECO:0000256" key="3">
    <source>
        <dbReference type="ARBA" id="ARBA00022759"/>
    </source>
</evidence>
<dbReference type="Pfam" id="PF08340">
    <property type="entry name" value="YicC-like_C"/>
    <property type="match status" value="1"/>
</dbReference>
<sequence length="891" mass="95259">MTGFGDARLERGGVTYSLEVRSVNHRYLKAQVRLPDEFAPLEGSLEETLRGLLQRGSVTVRCSAEGTAIGQGGAINDGVLAAYLSAVHQASEQIPADRATPTVDLATLLSLPGVLRAEPMDARLAAAHTAFQELLPNACEKLIEMRVKEGQALHAELVELCGVVSASLTVVKDRAPEVSKLYETRLKARIEQLLPESDPVDIVREVAAYAERCDVNEEISRLSGHVEQFLAAIEEEGPVGRKLDFIAQEMLREANTIASKSPDADLSRAAIDAKAAIDRIKEQAQAGFAVGEVHHVRVHFPIGQILKAAPLVAGSPLAPKIVLRGSLSGPVVLKRLAPGRDGPEFVHVIHSIHRRLAAHGFPLAPLLPTRGGASVLRLEGRAYEVCGFVRGSKCDRSALQTRLAGEALGRYHALLANAHDHLGAMGRSIGEPLTGVYHDDARIRRALARLPQALDARGGDELAARLGSLYERSAARARDALANERLQIVHGDWHPGNLLFDQNAIAAVLDHEAAGMAPAMLDIANGGLQFSLQGTGADFRQWPTPPDADRLKAFLGGVHGGRAMIGVPGVSQQSLEGLPWLMAEALIAEAAVPIATSGAFHGRDPAPFLRMVARKAQWLADNPRDVMLHAVAALASEAWGDRIAAHGALLDLTRSMEPARALTVLEQALEDWLQSESHDDGDRAEVLARFELAAEEAFFSAPRAGLGITYDTAPTSRGVRLGDTVEGFDAHGTLRGGDIVLSLSGTPIEAQSMDLPVAIASHLPGEECVIALLRNGEPMEVSVRLGRRDDLNAARRLNEPVLRRAWTLRMNRLRGTEDRVALGIDQARSVTVAPPSANMTRIRVSTADVSLGGEPGTSAARDAGVIAQFNDGSNNQAAVRAELSRVNGEYG</sequence>
<dbReference type="InterPro" id="IPR005229">
    <property type="entry name" value="YicC/YloC-like"/>
</dbReference>
<dbReference type="PANTHER" id="PTHR30636">
    <property type="entry name" value="UPF0701 PROTEIN YICC"/>
    <property type="match status" value="1"/>
</dbReference>
<dbReference type="Proteomes" id="UP001642464">
    <property type="component" value="Unassembled WGS sequence"/>
</dbReference>
<proteinExistence type="inferred from homology"/>
<comment type="similarity">
    <text evidence="5">Belongs to the YicC/YloC family.</text>
</comment>
<dbReference type="InterPro" id="IPR036034">
    <property type="entry name" value="PDZ_sf"/>
</dbReference>